<feature type="domain" description="Radical SAM core" evidence="7">
    <location>
        <begin position="12"/>
        <end position="188"/>
    </location>
</feature>
<evidence type="ECO:0000313" key="9">
    <source>
        <dbReference type="EMBL" id="MBC6679778.1"/>
    </source>
</evidence>
<evidence type="ECO:0000256" key="6">
    <source>
        <dbReference type="ARBA" id="ARBA00023601"/>
    </source>
</evidence>
<evidence type="ECO:0000256" key="4">
    <source>
        <dbReference type="ARBA" id="ARBA00023004"/>
    </source>
</evidence>
<evidence type="ECO:0000256" key="5">
    <source>
        <dbReference type="ARBA" id="ARBA00023014"/>
    </source>
</evidence>
<evidence type="ECO:0000256" key="1">
    <source>
        <dbReference type="ARBA" id="ARBA00001966"/>
    </source>
</evidence>
<keyword evidence="4" id="KW-0408">Iron</keyword>
<dbReference type="Gene3D" id="3.20.20.70">
    <property type="entry name" value="Aldolase class I"/>
    <property type="match status" value="1"/>
</dbReference>
<comment type="cofactor">
    <cofactor evidence="1">
        <name>[4Fe-4S] cluster</name>
        <dbReference type="ChEBI" id="CHEBI:49883"/>
    </cofactor>
</comment>
<dbReference type="GO" id="GO:0016491">
    <property type="term" value="F:oxidoreductase activity"/>
    <property type="evidence" value="ECO:0007669"/>
    <property type="project" value="InterPro"/>
</dbReference>
<dbReference type="PANTHER" id="PTHR43273:SF3">
    <property type="entry name" value="ANAEROBIC SULFATASE-MATURATING ENZYME HOMOLOG ASLB-RELATED"/>
    <property type="match status" value="1"/>
</dbReference>
<proteinExistence type="inferred from homology"/>
<keyword evidence="3" id="KW-0479">Metal-binding</keyword>
<dbReference type="InterPro" id="IPR058240">
    <property type="entry name" value="rSAM_sf"/>
</dbReference>
<feature type="domain" description="4Fe4S-binding SPASM" evidence="8">
    <location>
        <begin position="265"/>
        <end position="326"/>
    </location>
</feature>
<comment type="caution">
    <text evidence="9">The sequence shown here is derived from an EMBL/GenBank/DDBJ whole genome shotgun (WGS) entry which is preliminary data.</text>
</comment>
<protein>
    <submittedName>
        <fullName evidence="9">Radical SAM protein</fullName>
    </submittedName>
</protein>
<sequence length="589" mass="68858">MKTENRLIHLLYVPTMNCNMQCGYCYLKENTMDLQPDSRYLQTLRYAVDKFRTAGVLPFHISLHGGEVTTLSEKDFRDIIHYIADYYRENQTLLEKNGLKAGRPHIKTNLLRLEKHIDTIREFCVSVSGSLDLPFSLHEKYRITKGGEKTLQTILKNISLLEGIPNRKKVSATVFKEHYKRMDEMIRDIQFLHKHTCLDMNDFNFMIGFGDPGEIGLHPMTEEEQVEFYKRMRQTFTGTDLDKGVKNAWFAEFTPAYCTNSDNCGEKFFLLERNGDLYSCVRGQKNRDFYYGNIYEDSVADILKAAEVKIFQSHNRSGFDPQCAQCSYLYLCKTGCPYVKTVSHTSRSYTCRLQQEIYRDNPQVYPKDSNPAASAYSYLSKMRPLIAGDYEPFSEESSSSDPSQLQAIIKRDSKLENIYSPHIFILKANGIEYQLESQILKKRRDLLYLTDETELQLYIRKGVLEDCDYPANNSLYMMLLSGNTILYGDEQRMKQEHIMTHQVFTNTLKQEPSDKEGYYTINITKILSLYYHRLSEVKPNNLFFTTSELRDYHYAKQKKNAYYHIQAINLPFQNIEFFYVNCKEALKHD</sequence>
<accession>A0A923NPJ6</accession>
<dbReference type="InterPro" id="IPR007197">
    <property type="entry name" value="rSAM"/>
</dbReference>
<dbReference type="CDD" id="cd01335">
    <property type="entry name" value="Radical_SAM"/>
    <property type="match status" value="1"/>
</dbReference>
<dbReference type="PANTHER" id="PTHR43273">
    <property type="entry name" value="ANAEROBIC SULFATASE-MATURATING ENZYME HOMOLOG ASLB-RELATED"/>
    <property type="match status" value="1"/>
</dbReference>
<dbReference type="GO" id="GO:0046872">
    <property type="term" value="F:metal ion binding"/>
    <property type="evidence" value="ECO:0007669"/>
    <property type="project" value="UniProtKB-KW"/>
</dbReference>
<keyword evidence="10" id="KW-1185">Reference proteome</keyword>
<reference evidence="9" key="1">
    <citation type="submission" date="2020-08" db="EMBL/GenBank/DDBJ databases">
        <title>Genome public.</title>
        <authorList>
            <person name="Liu C."/>
            <person name="Sun Q."/>
        </authorList>
    </citation>
    <scope>NUCLEOTIDE SEQUENCE</scope>
    <source>
        <strain evidence="9">BX12</strain>
    </source>
</reference>
<comment type="similarity">
    <text evidence="6">Belongs to the radical SAM superfamily. Anaerobic sulfatase-maturating enzyme family.</text>
</comment>
<dbReference type="RefSeq" id="WP_187302879.1">
    <property type="nucleotide sequence ID" value="NZ_CBCTQH010000127.1"/>
</dbReference>
<dbReference type="AlphaFoldDB" id="A0A923NPJ6"/>
<dbReference type="SFLD" id="SFLDG01067">
    <property type="entry name" value="SPASM/twitch_domain_containing"/>
    <property type="match status" value="1"/>
</dbReference>
<dbReference type="InterPro" id="IPR013785">
    <property type="entry name" value="Aldolase_TIM"/>
</dbReference>
<gene>
    <name evidence="9" type="ORF">H9L42_08050</name>
</gene>
<dbReference type="SFLD" id="SFLDS00029">
    <property type="entry name" value="Radical_SAM"/>
    <property type="match status" value="1"/>
</dbReference>
<dbReference type="EMBL" id="JACRYT010000006">
    <property type="protein sequence ID" value="MBC6679778.1"/>
    <property type="molecule type" value="Genomic_DNA"/>
</dbReference>
<dbReference type="InterPro" id="IPR023885">
    <property type="entry name" value="4Fe4S-binding_SPASM_dom"/>
</dbReference>
<organism evidence="9 10">
    <name type="scientific">Zhenpiania hominis</name>
    <dbReference type="NCBI Taxonomy" id="2763644"/>
    <lineage>
        <taxon>Bacteria</taxon>
        <taxon>Bacillati</taxon>
        <taxon>Bacillota</taxon>
        <taxon>Clostridia</taxon>
        <taxon>Peptostreptococcales</taxon>
        <taxon>Anaerovoracaceae</taxon>
        <taxon>Zhenpiania</taxon>
    </lineage>
</organism>
<evidence type="ECO:0000256" key="3">
    <source>
        <dbReference type="ARBA" id="ARBA00022723"/>
    </source>
</evidence>
<keyword evidence="2" id="KW-0949">S-adenosyl-L-methionine</keyword>
<dbReference type="SUPFAM" id="SSF102114">
    <property type="entry name" value="Radical SAM enzymes"/>
    <property type="match status" value="1"/>
</dbReference>
<keyword evidence="5" id="KW-0411">Iron-sulfur</keyword>
<dbReference type="Pfam" id="PF13186">
    <property type="entry name" value="SPASM"/>
    <property type="match status" value="1"/>
</dbReference>
<dbReference type="GO" id="GO:0051536">
    <property type="term" value="F:iron-sulfur cluster binding"/>
    <property type="evidence" value="ECO:0007669"/>
    <property type="project" value="UniProtKB-KW"/>
</dbReference>
<evidence type="ECO:0000259" key="8">
    <source>
        <dbReference type="Pfam" id="PF13186"/>
    </source>
</evidence>
<evidence type="ECO:0000256" key="2">
    <source>
        <dbReference type="ARBA" id="ARBA00022691"/>
    </source>
</evidence>
<dbReference type="Pfam" id="PF04055">
    <property type="entry name" value="Radical_SAM"/>
    <property type="match status" value="1"/>
</dbReference>
<dbReference type="NCBIfam" id="TIGR04085">
    <property type="entry name" value="rSAM_more_4Fe4S"/>
    <property type="match status" value="1"/>
</dbReference>
<dbReference type="Proteomes" id="UP000602647">
    <property type="component" value="Unassembled WGS sequence"/>
</dbReference>
<dbReference type="InterPro" id="IPR023867">
    <property type="entry name" value="Sulphatase_maturase_rSAM"/>
</dbReference>
<name>A0A923NPJ6_9FIRM</name>
<evidence type="ECO:0000259" key="7">
    <source>
        <dbReference type="Pfam" id="PF04055"/>
    </source>
</evidence>
<evidence type="ECO:0000313" key="10">
    <source>
        <dbReference type="Proteomes" id="UP000602647"/>
    </source>
</evidence>